<dbReference type="eggNOG" id="COG4932">
    <property type="taxonomic scope" value="Bacteria"/>
</dbReference>
<dbReference type="EMBL" id="AHYR01000001">
    <property type="protein sequence ID" value="EOT43969.1"/>
    <property type="molecule type" value="Genomic_DNA"/>
</dbReference>
<evidence type="ECO:0000313" key="9">
    <source>
        <dbReference type="EMBL" id="EOT43969.1"/>
    </source>
</evidence>
<name>S0KGM1_9ENTE</name>
<dbReference type="Pfam" id="PF17802">
    <property type="entry name" value="SpaA"/>
    <property type="match status" value="4"/>
</dbReference>
<dbReference type="InterPro" id="IPR041033">
    <property type="entry name" value="SpaA_PFL_dom_1"/>
</dbReference>
<keyword evidence="6" id="KW-0812">Transmembrane</keyword>
<keyword evidence="10" id="KW-1185">Reference proteome</keyword>
<dbReference type="OrthoDB" id="1744455at2"/>
<dbReference type="Pfam" id="PF00746">
    <property type="entry name" value="Gram_pos_anchor"/>
    <property type="match status" value="1"/>
</dbReference>
<dbReference type="AlphaFoldDB" id="S0KGM1"/>
<feature type="domain" description="Gram-positive cocci surface proteins LPxTG" evidence="7">
    <location>
        <begin position="408"/>
        <end position="450"/>
    </location>
</feature>
<feature type="domain" description="SpaA-like prealbumin fold" evidence="8">
    <location>
        <begin position="209"/>
        <end position="288"/>
    </location>
</feature>
<gene>
    <name evidence="9" type="ORF">OMK_00112</name>
</gene>
<evidence type="ECO:0000256" key="5">
    <source>
        <dbReference type="ARBA" id="ARBA00023088"/>
    </source>
</evidence>
<accession>S0KGM1</accession>
<sequence length="450" mass="49354">MKLNLANYQAAITGKKTSGDTKLAGAEYQIFRANDTRTPLTTTDKDGNSQTILKTDNEGEFYAKGLSADDYILKEIKAPTGYILDETTHKFTIYPQKDKPATLDLGNFENYQGTAKLIKKATSGKLLARAIFEVQDMKGNVIQNSLMSDENGTVSASNLAPGDYQFIETKAPTGYILNTTPAKFSIADKAVGRPETVVASDNFINYQGEAQLIKHDADNKALAGALFEVQDTAGKAIQSDLVSNGDGKVVASNLAPGKYQFVETKAPTGYILNTTPVEFTITDKEAGKPEMVKASDNFVNYQGEVELLKVDAANSNKKLKNADFQLLNDDKKVLQNSLKTNSKGILTVSNLEPGKYYFKEIKAPTNYQLVDNLIEFTITKDHRGAPQAVQLVVKNQLITKPTQPNKPTKPKEGYYPKTGDKFNIVGILLGLIVIVSVTGIYLFTYLRKKR</sequence>
<proteinExistence type="inferred from homology"/>
<keyword evidence="3" id="KW-0964">Secreted</keyword>
<reference evidence="9 10" key="1">
    <citation type="submission" date="2013-03" db="EMBL/GenBank/DDBJ databases">
        <title>The Genome Sequence of Enterococcus dispar ATCC_51266 (Illumina only assembly).</title>
        <authorList>
            <consortium name="The Broad Institute Genomics Platform"/>
            <consortium name="The Broad Institute Genome Sequencing Center for Infectious Disease"/>
            <person name="Earl A."/>
            <person name="Russ C."/>
            <person name="Gilmore M."/>
            <person name="Surin D."/>
            <person name="Walker B."/>
            <person name="Young S."/>
            <person name="Zeng Q."/>
            <person name="Gargeya S."/>
            <person name="Fitzgerald M."/>
            <person name="Haas B."/>
            <person name="Abouelleil A."/>
            <person name="Allen A.W."/>
            <person name="Alvarado L."/>
            <person name="Arachchi H.M."/>
            <person name="Berlin A.M."/>
            <person name="Chapman S.B."/>
            <person name="Gainer-Dewar J."/>
            <person name="Goldberg J."/>
            <person name="Griggs A."/>
            <person name="Gujja S."/>
            <person name="Hansen M."/>
            <person name="Howarth C."/>
            <person name="Imamovic A."/>
            <person name="Ireland A."/>
            <person name="Larimer J."/>
            <person name="McCowan C."/>
            <person name="Murphy C."/>
            <person name="Pearson M."/>
            <person name="Poon T.W."/>
            <person name="Priest M."/>
            <person name="Roberts A."/>
            <person name="Saif S."/>
            <person name="Shea T."/>
            <person name="Sisk P."/>
            <person name="Sykes S."/>
            <person name="Wortman J."/>
            <person name="Nusbaum C."/>
            <person name="Birren B."/>
        </authorList>
    </citation>
    <scope>NUCLEOTIDE SEQUENCE [LARGE SCALE GENOMIC DNA]</scope>
    <source>
        <strain evidence="9 10">ATCC 51266</strain>
    </source>
</reference>
<organism evidence="9 10">
    <name type="scientific">Enterococcus dispar ATCC 51266</name>
    <dbReference type="NCBI Taxonomy" id="1139219"/>
    <lineage>
        <taxon>Bacteria</taxon>
        <taxon>Bacillati</taxon>
        <taxon>Bacillota</taxon>
        <taxon>Bacilli</taxon>
        <taxon>Lactobacillales</taxon>
        <taxon>Enterococcaceae</taxon>
        <taxon>Enterococcus</taxon>
    </lineage>
</organism>
<dbReference type="RefSeq" id="WP_016171342.1">
    <property type="nucleotide sequence ID" value="NZ_ASWK01000001.1"/>
</dbReference>
<keyword evidence="5" id="KW-0572">Peptidoglycan-anchor</keyword>
<keyword evidence="6" id="KW-1133">Transmembrane helix</keyword>
<dbReference type="PANTHER" id="PTHR36108">
    <property type="entry name" value="COLOSSIN-B-RELATED"/>
    <property type="match status" value="1"/>
</dbReference>
<evidence type="ECO:0000313" key="10">
    <source>
        <dbReference type="Proteomes" id="UP000014127"/>
    </source>
</evidence>
<feature type="domain" description="SpaA-like prealbumin fold" evidence="8">
    <location>
        <begin position="12"/>
        <end position="103"/>
    </location>
</feature>
<feature type="transmembrane region" description="Helical" evidence="6">
    <location>
        <begin position="424"/>
        <end position="446"/>
    </location>
</feature>
<dbReference type="InterPro" id="IPR013783">
    <property type="entry name" value="Ig-like_fold"/>
</dbReference>
<dbReference type="InterPro" id="IPR019931">
    <property type="entry name" value="LPXTG_anchor"/>
</dbReference>
<dbReference type="NCBIfam" id="TIGR01167">
    <property type="entry name" value="LPXTG_anchor"/>
    <property type="match status" value="1"/>
</dbReference>
<comment type="caution">
    <text evidence="9">The sequence shown here is derived from an EMBL/GenBank/DDBJ whole genome shotgun (WGS) entry which is preliminary data.</text>
</comment>
<evidence type="ECO:0000256" key="1">
    <source>
        <dbReference type="ARBA" id="ARBA00007257"/>
    </source>
</evidence>
<comment type="similarity">
    <text evidence="1">Belongs to the serine-aspartate repeat-containing protein (SDr) family.</text>
</comment>
<dbReference type="Gene3D" id="2.60.40.10">
    <property type="entry name" value="Immunoglobulins"/>
    <property type="match status" value="4"/>
</dbReference>
<dbReference type="PATRIC" id="fig|1139219.3.peg.108"/>
<evidence type="ECO:0000259" key="8">
    <source>
        <dbReference type="Pfam" id="PF17802"/>
    </source>
</evidence>
<evidence type="ECO:0000256" key="3">
    <source>
        <dbReference type="ARBA" id="ARBA00022525"/>
    </source>
</evidence>
<evidence type="ECO:0000256" key="6">
    <source>
        <dbReference type="SAM" id="Phobius"/>
    </source>
</evidence>
<evidence type="ECO:0000256" key="4">
    <source>
        <dbReference type="ARBA" id="ARBA00022729"/>
    </source>
</evidence>
<dbReference type="STRING" id="44009.RV01_GL001987"/>
<evidence type="ECO:0000256" key="2">
    <source>
        <dbReference type="ARBA" id="ARBA00022512"/>
    </source>
</evidence>
<keyword evidence="6" id="KW-0472">Membrane</keyword>
<evidence type="ECO:0000259" key="7">
    <source>
        <dbReference type="Pfam" id="PF00746"/>
    </source>
</evidence>
<feature type="domain" description="SpaA-like prealbumin fold" evidence="8">
    <location>
        <begin position="114"/>
        <end position="189"/>
    </location>
</feature>
<dbReference type="PANTHER" id="PTHR36108:SF13">
    <property type="entry name" value="COLOSSIN-B-RELATED"/>
    <property type="match status" value="1"/>
</dbReference>
<evidence type="ECO:0008006" key="11">
    <source>
        <dbReference type="Google" id="ProtNLM"/>
    </source>
</evidence>
<protein>
    <recommendedName>
        <fullName evidence="11">Gram-positive cocci surface proteins LPxTG domain-containing protein</fullName>
    </recommendedName>
</protein>
<dbReference type="Proteomes" id="UP000014127">
    <property type="component" value="Unassembled WGS sequence"/>
</dbReference>
<feature type="domain" description="SpaA-like prealbumin fold" evidence="8">
    <location>
        <begin position="303"/>
        <end position="382"/>
    </location>
</feature>
<dbReference type="HOGENOM" id="CLU_048834_0_0_9"/>
<keyword evidence="2" id="KW-0134">Cell wall</keyword>
<keyword evidence="4" id="KW-0732">Signal</keyword>
<dbReference type="SUPFAM" id="SSF49478">
    <property type="entry name" value="Cna protein B-type domain"/>
    <property type="match status" value="3"/>
</dbReference>